<dbReference type="EMBL" id="ACDP02000023">
    <property type="protein sequence ID" value="EQM95155.1"/>
    <property type="molecule type" value="Genomic_DNA"/>
</dbReference>
<evidence type="ECO:0000313" key="2">
    <source>
        <dbReference type="Proteomes" id="UP000003973"/>
    </source>
</evidence>
<name>T5LQD7_9BURK</name>
<dbReference type="AlphaFoldDB" id="T5LQD7"/>
<dbReference type="HOGENOM" id="CLU_2771927_0_0_4"/>
<reference evidence="1" key="1">
    <citation type="submission" date="2011-10" db="EMBL/GenBank/DDBJ databases">
        <title>The Genome Sequence of Oxalobacter formigenes HOxBLS.</title>
        <authorList>
            <consortium name="The Broad Institute Genome Sequencing Platform"/>
            <person name="Earl A."/>
            <person name="Ward D."/>
            <person name="Feldgarden M."/>
            <person name="Gevers D."/>
            <person name="Allison M.J."/>
            <person name="Humphrey S."/>
            <person name="Young S.K."/>
            <person name="Zeng Q."/>
            <person name="Gargeya S."/>
            <person name="Fitzgerald M."/>
            <person name="Haas B."/>
            <person name="Abouelleil A."/>
            <person name="Alvarado L."/>
            <person name="Arachchi H.M."/>
            <person name="Berlin A."/>
            <person name="Brown A."/>
            <person name="Chapman S.B."/>
            <person name="Chen Z."/>
            <person name="Dunbar C."/>
            <person name="Freedman E."/>
            <person name="Gearin G."/>
            <person name="Goldberg J."/>
            <person name="Griggs A."/>
            <person name="Gujja S."/>
            <person name="Heiman D."/>
            <person name="Howarth C."/>
            <person name="Larson L."/>
            <person name="Lui A."/>
            <person name="MacDonald P.J.P."/>
            <person name="Montmayeur A."/>
            <person name="Murphy C."/>
            <person name="Neiman D."/>
            <person name="Pearson M."/>
            <person name="Priest M."/>
            <person name="Roberts A."/>
            <person name="Saif S."/>
            <person name="Shea T."/>
            <person name="Shenoy N."/>
            <person name="Sisk P."/>
            <person name="Stolte C."/>
            <person name="Sykes S."/>
            <person name="Wortman J."/>
            <person name="Nusbaum C."/>
            <person name="Birren B."/>
        </authorList>
    </citation>
    <scope>NUCLEOTIDE SEQUENCE [LARGE SCALE GENOMIC DNA]</scope>
    <source>
        <strain evidence="1">HOxBLS</strain>
    </source>
</reference>
<sequence>METPLSTGRKNGPYALFKIRKYGKTGMLCFFYHVFCFLFRRHDGRPRCAISREELEKRQNESGNEIYWL</sequence>
<gene>
    <name evidence="1" type="ORF">OFAG_02251</name>
</gene>
<dbReference type="Proteomes" id="UP000003973">
    <property type="component" value="Unassembled WGS sequence"/>
</dbReference>
<proteinExistence type="predicted"/>
<keyword evidence="2" id="KW-1185">Reference proteome</keyword>
<organism evidence="1 2">
    <name type="scientific">Oxalobacter paraformigenes</name>
    <dbReference type="NCBI Taxonomy" id="556268"/>
    <lineage>
        <taxon>Bacteria</taxon>
        <taxon>Pseudomonadati</taxon>
        <taxon>Pseudomonadota</taxon>
        <taxon>Betaproteobacteria</taxon>
        <taxon>Burkholderiales</taxon>
        <taxon>Oxalobacteraceae</taxon>
        <taxon>Oxalobacter</taxon>
    </lineage>
</organism>
<comment type="caution">
    <text evidence="1">The sequence shown here is derived from an EMBL/GenBank/DDBJ whole genome shotgun (WGS) entry which is preliminary data.</text>
</comment>
<protein>
    <submittedName>
        <fullName evidence="1">Uncharacterized protein</fullName>
    </submittedName>
</protein>
<accession>T5LQD7</accession>
<evidence type="ECO:0000313" key="1">
    <source>
        <dbReference type="EMBL" id="EQM95155.1"/>
    </source>
</evidence>